<evidence type="ECO:0000256" key="5">
    <source>
        <dbReference type="ARBA" id="ARBA00022777"/>
    </source>
</evidence>
<feature type="non-terminal residue" evidence="8">
    <location>
        <position position="108"/>
    </location>
</feature>
<dbReference type="CDD" id="cd00082">
    <property type="entry name" value="HisKA"/>
    <property type="match status" value="1"/>
</dbReference>
<reference evidence="8" key="1">
    <citation type="submission" date="2018-05" db="EMBL/GenBank/DDBJ databases">
        <authorList>
            <person name="Lanie J.A."/>
            <person name="Ng W.-L."/>
            <person name="Kazmierczak K.M."/>
            <person name="Andrzejewski T.M."/>
            <person name="Davidsen T.M."/>
            <person name="Wayne K.J."/>
            <person name="Tettelin H."/>
            <person name="Glass J.I."/>
            <person name="Rusch D."/>
            <person name="Podicherti R."/>
            <person name="Tsui H.-C.T."/>
            <person name="Winkler M.E."/>
        </authorList>
    </citation>
    <scope>NUCLEOTIDE SEQUENCE</scope>
</reference>
<accession>A0A383BNS6</accession>
<dbReference type="PANTHER" id="PTHR45453">
    <property type="entry name" value="PHOSPHATE REGULON SENSOR PROTEIN PHOR"/>
    <property type="match status" value="1"/>
</dbReference>
<dbReference type="GO" id="GO:0005886">
    <property type="term" value="C:plasma membrane"/>
    <property type="evidence" value="ECO:0007669"/>
    <property type="project" value="TreeGrafter"/>
</dbReference>
<comment type="catalytic activity">
    <reaction evidence="1">
        <text>ATP + protein L-histidine = ADP + protein N-phospho-L-histidine.</text>
        <dbReference type="EC" id="2.7.13.3"/>
    </reaction>
</comment>
<evidence type="ECO:0000256" key="2">
    <source>
        <dbReference type="ARBA" id="ARBA00012438"/>
    </source>
</evidence>
<dbReference type="AlphaFoldDB" id="A0A383BNS6"/>
<dbReference type="GO" id="GO:0000155">
    <property type="term" value="F:phosphorelay sensor kinase activity"/>
    <property type="evidence" value="ECO:0007669"/>
    <property type="project" value="InterPro"/>
</dbReference>
<dbReference type="InterPro" id="IPR036097">
    <property type="entry name" value="HisK_dim/P_sf"/>
</dbReference>
<dbReference type="EC" id="2.7.13.3" evidence="2"/>
<feature type="domain" description="Signal transduction histidine kinase dimerisation/phosphoacceptor" evidence="7">
    <location>
        <begin position="43"/>
        <end position="104"/>
    </location>
</feature>
<dbReference type="PANTHER" id="PTHR45453:SF1">
    <property type="entry name" value="PHOSPHATE REGULON SENSOR PROTEIN PHOR"/>
    <property type="match status" value="1"/>
</dbReference>
<dbReference type="EMBL" id="UINC01201928">
    <property type="protein sequence ID" value="SVE21491.1"/>
    <property type="molecule type" value="Genomic_DNA"/>
</dbReference>
<keyword evidence="3" id="KW-0597">Phosphoprotein</keyword>
<keyword evidence="6" id="KW-0902">Two-component regulatory system</keyword>
<proteinExistence type="predicted"/>
<evidence type="ECO:0000256" key="1">
    <source>
        <dbReference type="ARBA" id="ARBA00000085"/>
    </source>
</evidence>
<name>A0A383BNS6_9ZZZZ</name>
<dbReference type="Pfam" id="PF00512">
    <property type="entry name" value="HisKA"/>
    <property type="match status" value="1"/>
</dbReference>
<evidence type="ECO:0000313" key="8">
    <source>
        <dbReference type="EMBL" id="SVE21491.1"/>
    </source>
</evidence>
<evidence type="ECO:0000256" key="3">
    <source>
        <dbReference type="ARBA" id="ARBA00022553"/>
    </source>
</evidence>
<evidence type="ECO:0000256" key="6">
    <source>
        <dbReference type="ARBA" id="ARBA00023012"/>
    </source>
</evidence>
<dbReference type="GO" id="GO:0016036">
    <property type="term" value="P:cellular response to phosphate starvation"/>
    <property type="evidence" value="ECO:0007669"/>
    <property type="project" value="TreeGrafter"/>
</dbReference>
<evidence type="ECO:0000256" key="4">
    <source>
        <dbReference type="ARBA" id="ARBA00022679"/>
    </source>
</evidence>
<protein>
    <recommendedName>
        <fullName evidence="2">histidine kinase</fullName>
        <ecNumber evidence="2">2.7.13.3</ecNumber>
    </recommendedName>
</protein>
<dbReference type="GO" id="GO:0004721">
    <property type="term" value="F:phosphoprotein phosphatase activity"/>
    <property type="evidence" value="ECO:0007669"/>
    <property type="project" value="TreeGrafter"/>
</dbReference>
<evidence type="ECO:0000259" key="7">
    <source>
        <dbReference type="SMART" id="SM00388"/>
    </source>
</evidence>
<dbReference type="InterPro" id="IPR003661">
    <property type="entry name" value="HisK_dim/P_dom"/>
</dbReference>
<keyword evidence="4" id="KW-0808">Transferase</keyword>
<organism evidence="8">
    <name type="scientific">marine metagenome</name>
    <dbReference type="NCBI Taxonomy" id="408172"/>
    <lineage>
        <taxon>unclassified sequences</taxon>
        <taxon>metagenomes</taxon>
        <taxon>ecological metagenomes</taxon>
    </lineage>
</organism>
<sequence>MLDSFQINKSSVSTDMDSLIKNIEDFAKDKKIEIEALKLKEQYRKEFIGNVAHELKTPIFTIQGYISNLLDGAMDDKDLLNKYLKQTDNSIERLTYIIKDLDLITQLE</sequence>
<dbReference type="Gene3D" id="1.10.287.130">
    <property type="match status" value="1"/>
</dbReference>
<dbReference type="InterPro" id="IPR050351">
    <property type="entry name" value="BphY/WalK/GraS-like"/>
</dbReference>
<dbReference type="SMART" id="SM00388">
    <property type="entry name" value="HisKA"/>
    <property type="match status" value="1"/>
</dbReference>
<gene>
    <name evidence="8" type="ORF">METZ01_LOCUS474345</name>
</gene>
<keyword evidence="5" id="KW-0418">Kinase</keyword>
<dbReference type="SUPFAM" id="SSF47384">
    <property type="entry name" value="Homodimeric domain of signal transducing histidine kinase"/>
    <property type="match status" value="1"/>
</dbReference>